<sequence length="530" mass="57444">MKCGAAVDDCSRLHGNRHCLKAGSCDGDLLHLSGVPNTLEPCRAIRSNRVASGISTARTAVSPVRQRRTRMPSSLRAAPPVKAPFPNSDIPAVRHGSRSRSRCKMGPIRCLGQVPTPTGNHHSGMYSLRLPEPDSSLSVYRAESEHPPRGRRTVPSLPTQSASADTPSRINDAPRRRKAEGGRQRLAGGFLAAEPLRDVAALLDAYQQGLVFHSLCAVTRLSIPDRMADGRRDIAALAEETGTDEDALRRMLVLLAGSGIVDVDPGRVSAELTERGKVLCRRHPMSLWATFATFGIPDVGNALTETLKDGGPATRHALGVDFWEHLAKHPDQQLVFGQAMAEQARLLTLPCVPLLDWPAEGTVADIAGGIGVLLADILDEVPDARGILVDQPEVLGRARTYLSEQGVDDRCTVRTGDLFVPPPRADVYVLSRVLHDWDDDSVAAILAAVRRGGDDTAVLRIFEDVLPDDAVPSAIQAWADVAMLALYHRAKERTLPEYRRLLERGGWRLERVVQGPPGMCVIEARPLATP</sequence>
<dbReference type="EMBL" id="CP023699">
    <property type="protein sequence ID" value="QEU96538.1"/>
    <property type="molecule type" value="Genomic_DNA"/>
</dbReference>
<gene>
    <name evidence="6" type="ORF">CP970_41350</name>
</gene>
<dbReference type="Gene3D" id="1.10.10.10">
    <property type="entry name" value="Winged helix-like DNA-binding domain superfamily/Winged helix DNA-binding domain"/>
    <property type="match status" value="1"/>
</dbReference>
<dbReference type="InterPro" id="IPR036390">
    <property type="entry name" value="WH_DNA-bd_sf"/>
</dbReference>
<feature type="domain" description="O-methyltransferase C-terminal" evidence="5">
    <location>
        <begin position="303"/>
        <end position="508"/>
    </location>
</feature>
<evidence type="ECO:0000256" key="2">
    <source>
        <dbReference type="ARBA" id="ARBA00022679"/>
    </source>
</evidence>
<dbReference type="CDD" id="cd02440">
    <property type="entry name" value="AdoMet_MTases"/>
    <property type="match status" value="1"/>
</dbReference>
<protein>
    <recommendedName>
        <fullName evidence="5">O-methyltransferase C-terminal domain-containing protein</fullName>
    </recommendedName>
</protein>
<dbReference type="Pfam" id="PF00891">
    <property type="entry name" value="Methyltransf_2"/>
    <property type="match status" value="1"/>
</dbReference>
<dbReference type="AlphaFoldDB" id="A0A5J6GRW7"/>
<evidence type="ECO:0000256" key="3">
    <source>
        <dbReference type="ARBA" id="ARBA00022691"/>
    </source>
</evidence>
<dbReference type="PANTHER" id="PTHR43712">
    <property type="entry name" value="PUTATIVE (AFU_ORTHOLOGUE AFUA_4G14580)-RELATED"/>
    <property type="match status" value="1"/>
</dbReference>
<dbReference type="SUPFAM" id="SSF53335">
    <property type="entry name" value="S-adenosyl-L-methionine-dependent methyltransferases"/>
    <property type="match status" value="1"/>
</dbReference>
<dbReference type="PROSITE" id="PS51683">
    <property type="entry name" value="SAM_OMT_II"/>
    <property type="match status" value="1"/>
</dbReference>
<name>A0A5J6GRW7_STRKN</name>
<dbReference type="Proteomes" id="UP000325529">
    <property type="component" value="Chromosome"/>
</dbReference>
<dbReference type="PANTHER" id="PTHR43712:SF2">
    <property type="entry name" value="O-METHYLTRANSFERASE CICE"/>
    <property type="match status" value="1"/>
</dbReference>
<dbReference type="GO" id="GO:0008171">
    <property type="term" value="F:O-methyltransferase activity"/>
    <property type="evidence" value="ECO:0007669"/>
    <property type="project" value="InterPro"/>
</dbReference>
<keyword evidence="1" id="KW-0489">Methyltransferase</keyword>
<reference evidence="6 7" key="1">
    <citation type="submission" date="2017-09" db="EMBL/GenBank/DDBJ databases">
        <authorList>
            <person name="Lee N."/>
            <person name="Cho B.-K."/>
        </authorList>
    </citation>
    <scope>NUCLEOTIDE SEQUENCE [LARGE SCALE GENOMIC DNA]</scope>
    <source>
        <strain evidence="6 7">ATCC 12853</strain>
    </source>
</reference>
<accession>A0A5J6GRW7</accession>
<dbReference type="SUPFAM" id="SSF46785">
    <property type="entry name" value="Winged helix' DNA-binding domain"/>
    <property type="match status" value="1"/>
</dbReference>
<keyword evidence="7" id="KW-1185">Reference proteome</keyword>
<evidence type="ECO:0000313" key="6">
    <source>
        <dbReference type="EMBL" id="QEU96538.1"/>
    </source>
</evidence>
<keyword evidence="2" id="KW-0808">Transferase</keyword>
<evidence type="ECO:0000256" key="1">
    <source>
        <dbReference type="ARBA" id="ARBA00022603"/>
    </source>
</evidence>
<dbReference type="InterPro" id="IPR029063">
    <property type="entry name" value="SAM-dependent_MTases_sf"/>
</dbReference>
<dbReference type="InterPro" id="IPR001077">
    <property type="entry name" value="COMT_C"/>
</dbReference>
<evidence type="ECO:0000313" key="7">
    <source>
        <dbReference type="Proteomes" id="UP000325529"/>
    </source>
</evidence>
<organism evidence="6 7">
    <name type="scientific">Streptomyces kanamyceticus</name>
    <dbReference type="NCBI Taxonomy" id="1967"/>
    <lineage>
        <taxon>Bacteria</taxon>
        <taxon>Bacillati</taxon>
        <taxon>Actinomycetota</taxon>
        <taxon>Actinomycetes</taxon>
        <taxon>Kitasatosporales</taxon>
        <taxon>Streptomycetaceae</taxon>
        <taxon>Streptomyces</taxon>
    </lineage>
</organism>
<feature type="region of interest" description="Disordered" evidence="4">
    <location>
        <begin position="65"/>
        <end position="182"/>
    </location>
</feature>
<dbReference type="Gene3D" id="3.40.50.150">
    <property type="entry name" value="Vaccinia Virus protein VP39"/>
    <property type="match status" value="1"/>
</dbReference>
<dbReference type="KEGG" id="ska:CP970_41350"/>
<dbReference type="InterPro" id="IPR016461">
    <property type="entry name" value="COMT-like"/>
</dbReference>
<evidence type="ECO:0000259" key="5">
    <source>
        <dbReference type="Pfam" id="PF00891"/>
    </source>
</evidence>
<evidence type="ECO:0000256" key="4">
    <source>
        <dbReference type="SAM" id="MobiDB-lite"/>
    </source>
</evidence>
<keyword evidence="3" id="KW-0949">S-adenosyl-L-methionine</keyword>
<dbReference type="GO" id="GO:0032259">
    <property type="term" value="P:methylation"/>
    <property type="evidence" value="ECO:0007669"/>
    <property type="project" value="UniProtKB-KW"/>
</dbReference>
<dbReference type="InterPro" id="IPR036388">
    <property type="entry name" value="WH-like_DNA-bd_sf"/>
</dbReference>
<proteinExistence type="predicted"/>
<feature type="compositionally biased region" description="Polar residues" evidence="4">
    <location>
        <begin position="156"/>
        <end position="169"/>
    </location>
</feature>